<dbReference type="InterPro" id="IPR015424">
    <property type="entry name" value="PyrdxlP-dep_Trfase"/>
</dbReference>
<dbReference type="Gene3D" id="3.40.640.10">
    <property type="entry name" value="Type I PLP-dependent aspartate aminotransferase-like (Major domain)"/>
    <property type="match status" value="1"/>
</dbReference>
<evidence type="ECO:0000256" key="6">
    <source>
        <dbReference type="ARBA" id="ARBA00022679"/>
    </source>
</evidence>
<dbReference type="GO" id="GO:0031071">
    <property type="term" value="F:cysteine desulfurase activity"/>
    <property type="evidence" value="ECO:0007669"/>
    <property type="project" value="UniProtKB-EC"/>
</dbReference>
<evidence type="ECO:0000256" key="10">
    <source>
        <dbReference type="ARBA" id="ARBA00023014"/>
    </source>
</evidence>
<dbReference type="PIRSF" id="PIRSF005572">
    <property type="entry name" value="NifS"/>
    <property type="match status" value="1"/>
</dbReference>
<comment type="cofactor">
    <cofactor evidence="1 12">
        <name>pyridoxal 5'-phosphate</name>
        <dbReference type="ChEBI" id="CHEBI:597326"/>
    </cofactor>
</comment>
<keyword evidence="14" id="KW-0032">Aminotransferase</keyword>
<comment type="similarity">
    <text evidence="3">Belongs to the class-V pyridoxal-phosphate-dependent aminotransferase family. NifS/IscS subfamily.</text>
</comment>
<dbReference type="InterPro" id="IPR020578">
    <property type="entry name" value="Aminotrans_V_PyrdxlP_BS"/>
</dbReference>
<evidence type="ECO:0000256" key="9">
    <source>
        <dbReference type="ARBA" id="ARBA00023004"/>
    </source>
</evidence>
<evidence type="ECO:0000256" key="12">
    <source>
        <dbReference type="RuleBase" id="RU004504"/>
    </source>
</evidence>
<gene>
    <name evidence="14" type="ORF">GQF03_06345</name>
</gene>
<evidence type="ECO:0000256" key="4">
    <source>
        <dbReference type="ARBA" id="ARBA00012239"/>
    </source>
</evidence>
<dbReference type="GO" id="GO:0051536">
    <property type="term" value="F:iron-sulfur cluster binding"/>
    <property type="evidence" value="ECO:0007669"/>
    <property type="project" value="UniProtKB-KW"/>
</dbReference>
<evidence type="ECO:0000313" key="15">
    <source>
        <dbReference type="Proteomes" id="UP000445696"/>
    </source>
</evidence>
<dbReference type="InterPro" id="IPR000192">
    <property type="entry name" value="Aminotrans_V_dom"/>
</dbReference>
<dbReference type="InterPro" id="IPR015421">
    <property type="entry name" value="PyrdxlP-dep_Trfase_major"/>
</dbReference>
<evidence type="ECO:0000256" key="7">
    <source>
        <dbReference type="ARBA" id="ARBA00022723"/>
    </source>
</evidence>
<keyword evidence="8" id="KW-0663">Pyridoxal phosphate</keyword>
<evidence type="ECO:0000313" key="14">
    <source>
        <dbReference type="EMBL" id="MZR21945.1"/>
    </source>
</evidence>
<organism evidence="14 15">
    <name type="scientific">Sneathiella chungangensis</name>
    <dbReference type="NCBI Taxonomy" id="1418234"/>
    <lineage>
        <taxon>Bacteria</taxon>
        <taxon>Pseudomonadati</taxon>
        <taxon>Pseudomonadota</taxon>
        <taxon>Alphaproteobacteria</taxon>
        <taxon>Sneathiellales</taxon>
        <taxon>Sneathiellaceae</taxon>
        <taxon>Sneathiella</taxon>
    </lineage>
</organism>
<dbReference type="Proteomes" id="UP000445696">
    <property type="component" value="Unassembled WGS sequence"/>
</dbReference>
<comment type="function">
    <text evidence="2">Catalyzes the removal of elemental sulfur atoms from cysteine to produce alanine. Seems to participate in the biosynthesis of the nitrogenase metalloclusters by providing the inorganic sulfur required for the Fe-S core formation.</text>
</comment>
<dbReference type="PANTHER" id="PTHR11601:SF34">
    <property type="entry name" value="CYSTEINE DESULFURASE"/>
    <property type="match status" value="1"/>
</dbReference>
<sequence length="402" mass="43492">MAGNFDQRREIFFEGELLSLPLYLDYQASTPLDERVEDAMSAWLGNVAGNPHSSTHSFGHRARQAIEIAQGHIAALINAKPHEIIFTSGATEANNLALLGFARAKEGARHIISVATEHEAVLQPLRHLSEREGVEVTLLPVDGNGLLDIDELINSIRPETILISVMAANNETGVCQDLEAIGQICTERNIAFHSDAAQVISTQEIDINALHLDLLSLSGHKIYGPMGIGALYIREGTELAPLMHGGSQQRSIRPGTLPTALCVGLGEACRIAMENRDAEARRLTLLRRTLTEQLRAELGDAVVFNGEEAPHIPGCLSINLRHADAEDLLHELPELALSTGSACSSLQSEPSHVLRAMGRSASDAAATLRLGIGRPTSLTEVNFAARKLIEGYRKQMSTNELL</sequence>
<dbReference type="AlphaFoldDB" id="A0A845ME35"/>
<evidence type="ECO:0000256" key="1">
    <source>
        <dbReference type="ARBA" id="ARBA00001933"/>
    </source>
</evidence>
<dbReference type="SUPFAM" id="SSF53383">
    <property type="entry name" value="PLP-dependent transferases"/>
    <property type="match status" value="1"/>
</dbReference>
<dbReference type="GO" id="GO:0046872">
    <property type="term" value="F:metal ion binding"/>
    <property type="evidence" value="ECO:0007669"/>
    <property type="project" value="UniProtKB-KW"/>
</dbReference>
<dbReference type="GO" id="GO:0008483">
    <property type="term" value="F:transaminase activity"/>
    <property type="evidence" value="ECO:0007669"/>
    <property type="project" value="UniProtKB-KW"/>
</dbReference>
<evidence type="ECO:0000256" key="2">
    <source>
        <dbReference type="ARBA" id="ARBA00003120"/>
    </source>
</evidence>
<keyword evidence="7" id="KW-0479">Metal-binding</keyword>
<evidence type="ECO:0000259" key="13">
    <source>
        <dbReference type="Pfam" id="PF00266"/>
    </source>
</evidence>
<dbReference type="PROSITE" id="PS00595">
    <property type="entry name" value="AA_TRANSFER_CLASS_5"/>
    <property type="match status" value="1"/>
</dbReference>
<reference evidence="14 15" key="1">
    <citation type="journal article" date="2014" name="Int. J. Syst. Evol. Microbiol.">
        <title>Sneathiella chungangensis sp. nov., isolated from a marine sand, and emended description of the genus Sneathiella.</title>
        <authorList>
            <person name="Siamphan C."/>
            <person name="Kim H."/>
            <person name="Lee J.S."/>
            <person name="Kim W."/>
        </authorList>
    </citation>
    <scope>NUCLEOTIDE SEQUENCE [LARGE SCALE GENOMIC DNA]</scope>
    <source>
        <strain evidence="14 15">KCTC 32476</strain>
    </source>
</reference>
<dbReference type="PANTHER" id="PTHR11601">
    <property type="entry name" value="CYSTEINE DESULFURYLASE FAMILY MEMBER"/>
    <property type="match status" value="1"/>
</dbReference>
<dbReference type="Pfam" id="PF00266">
    <property type="entry name" value="Aminotran_5"/>
    <property type="match status" value="1"/>
</dbReference>
<dbReference type="InterPro" id="IPR015422">
    <property type="entry name" value="PyrdxlP-dep_Trfase_small"/>
</dbReference>
<protein>
    <recommendedName>
        <fullName evidence="5">Cysteine desulfurase</fullName>
        <ecNumber evidence="4">2.8.1.7</ecNumber>
    </recommendedName>
</protein>
<comment type="catalytic activity">
    <reaction evidence="11">
        <text>(sulfur carrier)-H + L-cysteine = (sulfur carrier)-SH + L-alanine</text>
        <dbReference type="Rhea" id="RHEA:43892"/>
        <dbReference type="Rhea" id="RHEA-COMP:14737"/>
        <dbReference type="Rhea" id="RHEA-COMP:14739"/>
        <dbReference type="ChEBI" id="CHEBI:29917"/>
        <dbReference type="ChEBI" id="CHEBI:35235"/>
        <dbReference type="ChEBI" id="CHEBI:57972"/>
        <dbReference type="ChEBI" id="CHEBI:64428"/>
        <dbReference type="EC" id="2.8.1.7"/>
    </reaction>
</comment>
<keyword evidence="9" id="KW-0408">Iron</keyword>
<evidence type="ECO:0000256" key="5">
    <source>
        <dbReference type="ARBA" id="ARBA00013558"/>
    </source>
</evidence>
<proteinExistence type="inferred from homology"/>
<evidence type="ECO:0000256" key="3">
    <source>
        <dbReference type="ARBA" id="ARBA00006490"/>
    </source>
</evidence>
<dbReference type="RefSeq" id="WP_161338370.1">
    <property type="nucleotide sequence ID" value="NZ_JBHSDG010000006.1"/>
</dbReference>
<dbReference type="EMBL" id="WTVA01000002">
    <property type="protein sequence ID" value="MZR21945.1"/>
    <property type="molecule type" value="Genomic_DNA"/>
</dbReference>
<keyword evidence="15" id="KW-1185">Reference proteome</keyword>
<evidence type="ECO:0000256" key="11">
    <source>
        <dbReference type="ARBA" id="ARBA00050776"/>
    </source>
</evidence>
<comment type="caution">
    <text evidence="14">The sequence shown here is derived from an EMBL/GenBank/DDBJ whole genome shotgun (WGS) entry which is preliminary data.</text>
</comment>
<dbReference type="Gene3D" id="1.10.260.50">
    <property type="match status" value="1"/>
</dbReference>
<keyword evidence="6 14" id="KW-0808">Transferase</keyword>
<dbReference type="Gene3D" id="3.90.1150.10">
    <property type="entry name" value="Aspartate Aminotransferase, domain 1"/>
    <property type="match status" value="1"/>
</dbReference>
<accession>A0A845ME35</accession>
<keyword evidence="10" id="KW-0411">Iron-sulfur</keyword>
<dbReference type="EC" id="2.8.1.7" evidence="4"/>
<evidence type="ECO:0000256" key="8">
    <source>
        <dbReference type="ARBA" id="ARBA00022898"/>
    </source>
</evidence>
<name>A0A845ME35_9PROT</name>
<dbReference type="InterPro" id="IPR016454">
    <property type="entry name" value="Cysteine_dSase"/>
</dbReference>
<feature type="domain" description="Aminotransferase class V" evidence="13">
    <location>
        <begin position="23"/>
        <end position="381"/>
    </location>
</feature>
<dbReference type="OrthoDB" id="9808002at2"/>